<keyword evidence="3" id="KW-0274">FAD</keyword>
<dbReference type="PANTHER" id="PTHR43004:SF19">
    <property type="entry name" value="BINDING MONOOXYGENASE, PUTATIVE (JCVI)-RELATED"/>
    <property type="match status" value="1"/>
</dbReference>
<evidence type="ECO:0000313" key="6">
    <source>
        <dbReference type="Proteomes" id="UP000323876"/>
    </source>
</evidence>
<comment type="caution">
    <text evidence="5">The sequence shown here is derived from an EMBL/GenBank/DDBJ whole genome shotgun (WGS) entry which is preliminary data.</text>
</comment>
<protein>
    <submittedName>
        <fullName evidence="5">Monooxygenase</fullName>
    </submittedName>
</protein>
<feature type="domain" description="FAD-binding" evidence="4">
    <location>
        <begin position="3"/>
        <end position="334"/>
    </location>
</feature>
<accession>A0A5N0EJ11</accession>
<sequence length="480" mass="50896">MADYEVAIVGAGPVGLWLAAELRLADVSVVVLEARAERDPNSKALTIHPRTIELLASRGLLDSFLTEGTRIPSGHFGLLENRMDFGLLDTPYQFTLAVPQARTEELFEDRARAAGADIRRGQRVSGLTQQDDGVVVHLEGLPDLTADWVVGCDGVRSTVRQAAGIAYPGTPATVFGWLADVKLAAPPESSVSAKWSEAGQIMGVPLPGGLYRLVGLNPEDVRTDRPGELTLDDVRRRAIAITGTDWGMHDPVWLSHFGNASRQAERYRAGRVLLAGDAAHQHMPAGGVGMNVGIQDAMNLGWKLAATVRGRAPEGLLDSYHRERHPVGAALLRSTQAQTALMSTFTPENRQLRALLSEFVGTQPGFARPLAEQMSGLAVAYPAEPGAHPLTGTRAPDFALADGSSVFAALRGGGHLILDFTGALAANPLVARALPERDRQPWAGVAAALVRPDGHLAWVGEDAAGLPAALDAAGFEPLPA</sequence>
<name>A0A5N0EJ11_9NOCA</name>
<dbReference type="AlphaFoldDB" id="A0A5N0EJ11"/>
<evidence type="ECO:0000313" key="5">
    <source>
        <dbReference type="EMBL" id="KAA8888810.1"/>
    </source>
</evidence>
<dbReference type="Proteomes" id="UP000323876">
    <property type="component" value="Unassembled WGS sequence"/>
</dbReference>
<dbReference type="Pfam" id="PF01494">
    <property type="entry name" value="FAD_binding_3"/>
    <property type="match status" value="1"/>
</dbReference>
<dbReference type="PRINTS" id="PR00420">
    <property type="entry name" value="RNGMNOXGNASE"/>
</dbReference>
<gene>
    <name evidence="5" type="ORF">F3087_07290</name>
</gene>
<dbReference type="SUPFAM" id="SSF51905">
    <property type="entry name" value="FAD/NAD(P)-binding domain"/>
    <property type="match status" value="1"/>
</dbReference>
<evidence type="ECO:0000256" key="3">
    <source>
        <dbReference type="ARBA" id="ARBA00022827"/>
    </source>
</evidence>
<dbReference type="Gene3D" id="3.40.30.120">
    <property type="match status" value="1"/>
</dbReference>
<proteinExistence type="predicted"/>
<organism evidence="5 6">
    <name type="scientific">Nocardia colli</name>
    <dbReference type="NCBI Taxonomy" id="2545717"/>
    <lineage>
        <taxon>Bacteria</taxon>
        <taxon>Bacillati</taxon>
        <taxon>Actinomycetota</taxon>
        <taxon>Actinomycetes</taxon>
        <taxon>Mycobacteriales</taxon>
        <taxon>Nocardiaceae</taxon>
        <taxon>Nocardia</taxon>
    </lineage>
</organism>
<dbReference type="OrthoDB" id="8670884at2"/>
<dbReference type="PANTHER" id="PTHR43004">
    <property type="entry name" value="TRK SYSTEM POTASSIUM UPTAKE PROTEIN"/>
    <property type="match status" value="1"/>
</dbReference>
<evidence type="ECO:0000259" key="4">
    <source>
        <dbReference type="Pfam" id="PF01494"/>
    </source>
</evidence>
<keyword evidence="5" id="KW-0560">Oxidoreductase</keyword>
<evidence type="ECO:0000256" key="1">
    <source>
        <dbReference type="ARBA" id="ARBA00001974"/>
    </source>
</evidence>
<dbReference type="Pfam" id="PF21274">
    <property type="entry name" value="Rng_hyd_C"/>
    <property type="match status" value="1"/>
</dbReference>
<reference evidence="5 6" key="1">
    <citation type="submission" date="2019-09" db="EMBL/GenBank/DDBJ databases">
        <authorList>
            <person name="Wang X."/>
        </authorList>
    </citation>
    <scope>NUCLEOTIDE SEQUENCE [LARGE SCALE GENOMIC DNA]</scope>
    <source>
        <strain evidence="5 6">CICC 11023</strain>
    </source>
</reference>
<keyword evidence="6" id="KW-1185">Reference proteome</keyword>
<comment type="cofactor">
    <cofactor evidence="1">
        <name>FAD</name>
        <dbReference type="ChEBI" id="CHEBI:57692"/>
    </cofactor>
</comment>
<dbReference type="GO" id="GO:0071949">
    <property type="term" value="F:FAD binding"/>
    <property type="evidence" value="ECO:0007669"/>
    <property type="project" value="InterPro"/>
</dbReference>
<dbReference type="Gene3D" id="3.50.50.60">
    <property type="entry name" value="FAD/NAD(P)-binding domain"/>
    <property type="match status" value="1"/>
</dbReference>
<dbReference type="GO" id="GO:0016709">
    <property type="term" value="F:oxidoreductase activity, acting on paired donors, with incorporation or reduction of molecular oxygen, NAD(P)H as one donor, and incorporation of one atom of oxygen"/>
    <property type="evidence" value="ECO:0007669"/>
    <property type="project" value="UniProtKB-ARBA"/>
</dbReference>
<keyword evidence="5" id="KW-0503">Monooxygenase</keyword>
<dbReference type="Gene3D" id="3.30.70.2450">
    <property type="match status" value="1"/>
</dbReference>
<dbReference type="InterPro" id="IPR036188">
    <property type="entry name" value="FAD/NAD-bd_sf"/>
</dbReference>
<evidence type="ECO:0000256" key="2">
    <source>
        <dbReference type="ARBA" id="ARBA00022630"/>
    </source>
</evidence>
<dbReference type="InterPro" id="IPR002938">
    <property type="entry name" value="FAD-bd"/>
</dbReference>
<keyword evidence="2" id="KW-0285">Flavoprotein</keyword>
<dbReference type="EMBL" id="VXLC01000003">
    <property type="protein sequence ID" value="KAA8888810.1"/>
    <property type="molecule type" value="Genomic_DNA"/>
</dbReference>
<dbReference type="RefSeq" id="WP_150401085.1">
    <property type="nucleotide sequence ID" value="NZ_VXLC01000003.1"/>
</dbReference>
<dbReference type="InterPro" id="IPR050641">
    <property type="entry name" value="RIFMO-like"/>
</dbReference>